<dbReference type="AlphaFoldDB" id="M7D5S8"/>
<dbReference type="Proteomes" id="UP000011960">
    <property type="component" value="Unassembled WGS sequence"/>
</dbReference>
<dbReference type="Gene3D" id="3.40.190.170">
    <property type="entry name" value="Bacterial extracellular solute-binding protein, family 7"/>
    <property type="match status" value="1"/>
</dbReference>
<evidence type="ECO:0000313" key="1">
    <source>
        <dbReference type="EMBL" id="EMP56083.1"/>
    </source>
</evidence>
<dbReference type="eggNOG" id="COG0715">
    <property type="taxonomic scope" value="Bacteria"/>
</dbReference>
<name>M7D5S8_9GAMM</name>
<dbReference type="EMBL" id="APAT01000015">
    <property type="protein sequence ID" value="EMP56083.1"/>
    <property type="molecule type" value="Genomic_DNA"/>
</dbReference>
<reference evidence="1 2" key="1">
    <citation type="journal article" date="2013" name="Genome Announc.">
        <title>Genome Sequence of Hydrothermal Arsenic-Respiring Bacterium Marinobacter santoriniensis NKSG1T.</title>
        <authorList>
            <person name="Handley K.M."/>
            <person name="Upton M."/>
            <person name="Beatson S.A."/>
            <person name="Hery M."/>
            <person name="Lloyd J.R."/>
        </authorList>
    </citation>
    <scope>NUCLEOTIDE SEQUENCE [LARGE SCALE GENOMIC DNA]</scope>
    <source>
        <strain evidence="1 2">NKSG1</strain>
    </source>
</reference>
<gene>
    <name evidence="1" type="ORF">MSNKSG1_09428</name>
</gene>
<sequence length="360" mass="39247">MTCSEQVIHPDPITHKQENDPEVVMIRKSLTALALVAAAPLASAQTVSMCVFDVIGANGDFYNMAKDYALEMKSHGVDFQLKPYTDEGVAVGDFNAGQCDAVAATDLRTRPFNRFTGSISAVGAIPTYDNLKTLLATLAQPKAAPLMKQNGYEVLGIIPVGAGYLFVNDRSIDTAGELAGKRMATLDYQKDAIHMVNFVKATVVPSDITNFAGKFNNGSVDTAYAPAFAYEALELYKGIGDKGGVVDYPLAQLTMQIIARDGVLDEKTAQQSREVAWNMFPQAMNLIKKQESAIPDDVWIRIPEKDIRGYQEMFRQNRLEMRDGKNGAPDVYDPKMLGLLSKIRCASNPSAAECTAANRE</sequence>
<evidence type="ECO:0000313" key="2">
    <source>
        <dbReference type="Proteomes" id="UP000011960"/>
    </source>
</evidence>
<protein>
    <recommendedName>
        <fullName evidence="3">RND type efflux pump involved in aminoglycoside resistance</fullName>
    </recommendedName>
</protein>
<accession>M7D5S8</accession>
<dbReference type="STRING" id="1288826.MSNKSG1_09428"/>
<organism evidence="1 2">
    <name type="scientific">Marinobacter santoriniensis NKSG1</name>
    <dbReference type="NCBI Taxonomy" id="1288826"/>
    <lineage>
        <taxon>Bacteria</taxon>
        <taxon>Pseudomonadati</taxon>
        <taxon>Pseudomonadota</taxon>
        <taxon>Gammaproteobacteria</taxon>
        <taxon>Pseudomonadales</taxon>
        <taxon>Marinobacteraceae</taxon>
        <taxon>Marinobacter</taxon>
    </lineage>
</organism>
<dbReference type="Pfam" id="PF19582">
    <property type="entry name" value="AdeT1_2"/>
    <property type="match status" value="1"/>
</dbReference>
<comment type="caution">
    <text evidence="1">The sequence shown here is derived from an EMBL/GenBank/DDBJ whole genome shotgun (WGS) entry which is preliminary data.</text>
</comment>
<dbReference type="InterPro" id="IPR038404">
    <property type="entry name" value="TRAP_DctP_sf"/>
</dbReference>
<dbReference type="InterPro" id="IPR045758">
    <property type="entry name" value="AdeT1/2"/>
</dbReference>
<dbReference type="PATRIC" id="fig|1288826.3.peg.1853"/>
<keyword evidence="2" id="KW-1185">Reference proteome</keyword>
<evidence type="ECO:0008006" key="3">
    <source>
        <dbReference type="Google" id="ProtNLM"/>
    </source>
</evidence>
<proteinExistence type="predicted"/>